<dbReference type="GO" id="GO:0006357">
    <property type="term" value="P:regulation of transcription by RNA polymerase II"/>
    <property type="evidence" value="ECO:0007669"/>
    <property type="project" value="TreeGrafter"/>
</dbReference>
<gene>
    <name evidence="2" type="ORF">GOMPHAMPRED_007996</name>
</gene>
<dbReference type="InterPro" id="IPR013927">
    <property type="entry name" value="TF_Opi1_Ccg-8"/>
</dbReference>
<feature type="region of interest" description="Disordered" evidence="1">
    <location>
        <begin position="307"/>
        <end position="330"/>
    </location>
</feature>
<dbReference type="PANTHER" id="PTHR38406">
    <property type="entry name" value="TRANSCRIPTIONAL REPRESSOR OPI1"/>
    <property type="match status" value="1"/>
</dbReference>
<dbReference type="EMBL" id="CAJPDQ010000008">
    <property type="protein sequence ID" value="CAF9913688.1"/>
    <property type="molecule type" value="Genomic_DNA"/>
</dbReference>
<dbReference type="Proteomes" id="UP000664169">
    <property type="component" value="Unassembled WGS sequence"/>
</dbReference>
<accession>A0A8H3ICT4</accession>
<organism evidence="2 3">
    <name type="scientific">Gomphillus americanus</name>
    <dbReference type="NCBI Taxonomy" id="1940652"/>
    <lineage>
        <taxon>Eukaryota</taxon>
        <taxon>Fungi</taxon>
        <taxon>Dikarya</taxon>
        <taxon>Ascomycota</taxon>
        <taxon>Pezizomycotina</taxon>
        <taxon>Lecanoromycetes</taxon>
        <taxon>OSLEUM clade</taxon>
        <taxon>Ostropomycetidae</taxon>
        <taxon>Ostropales</taxon>
        <taxon>Graphidaceae</taxon>
        <taxon>Gomphilloideae</taxon>
        <taxon>Gomphillus</taxon>
    </lineage>
</organism>
<comment type="caution">
    <text evidence="2">The sequence shown here is derived from an EMBL/GenBank/DDBJ whole genome shotgun (WGS) entry which is preliminary data.</text>
</comment>
<evidence type="ECO:0000256" key="1">
    <source>
        <dbReference type="SAM" id="MobiDB-lite"/>
    </source>
</evidence>
<dbReference type="GO" id="GO:0005783">
    <property type="term" value="C:endoplasmic reticulum"/>
    <property type="evidence" value="ECO:0007669"/>
    <property type="project" value="TreeGrafter"/>
</dbReference>
<feature type="compositionally biased region" description="Basic and acidic residues" evidence="1">
    <location>
        <begin position="470"/>
        <end position="492"/>
    </location>
</feature>
<dbReference type="AlphaFoldDB" id="A0A8H3ICT4"/>
<feature type="compositionally biased region" description="Low complexity" evidence="1">
    <location>
        <begin position="309"/>
        <end position="322"/>
    </location>
</feature>
<sequence>MASLPPLAPEEAQAPPYEPIDGKSKVDLAPLGMDVDAPNPDRRGSRTPSTFSMDDIEVAKALTGLREVSPSSTVTIQASMQSPTTPSAQEPQPILTLLTSQHPLIASTINNSLSAYTTSKSYSTPFRVGAEFVERNIAQPVANTVGTASRMTGVETGVRWWLNRGESGNQSGGSSKIETGSKRRRDSHEMDITDDNYIDRPPQAHRHRGLSEISQTETLPPYDDQRSPSYEEYATSQITSPTLPPAQASIQNSSWQTRFAIHTSGLGVAMSDESLRSLKYCLTWLRWSNGHLSGVLGNLQDVLGEWEQSQRQAQDDSAATSSNGRPPRDPAVITKHIQFLKSECVKVLKNAMDVVSKYAGGSLPENARWIVKSHLTSLPARFRVASQDQSDSASSSRSTYGGDEESQQPPEAVTGAQRVIILAKEGLEMIGQVTAVVDGTIISAEEWIEKLGRRRQPQSSIQADEILVEKPTDTTITTDEKRNETLPMDPEKAQPFPA</sequence>
<feature type="region of interest" description="Disordered" evidence="1">
    <location>
        <begin position="470"/>
        <end position="498"/>
    </location>
</feature>
<dbReference type="GO" id="GO:0005634">
    <property type="term" value="C:nucleus"/>
    <property type="evidence" value="ECO:0007669"/>
    <property type="project" value="TreeGrafter"/>
</dbReference>
<keyword evidence="3" id="KW-1185">Reference proteome</keyword>
<dbReference type="GO" id="GO:0008654">
    <property type="term" value="P:phospholipid biosynthetic process"/>
    <property type="evidence" value="ECO:0007669"/>
    <property type="project" value="TreeGrafter"/>
</dbReference>
<name>A0A8H3ICT4_9LECA</name>
<dbReference type="GO" id="GO:0003714">
    <property type="term" value="F:transcription corepressor activity"/>
    <property type="evidence" value="ECO:0007669"/>
    <property type="project" value="InterPro"/>
</dbReference>
<evidence type="ECO:0000313" key="3">
    <source>
        <dbReference type="Proteomes" id="UP000664169"/>
    </source>
</evidence>
<feature type="region of interest" description="Disordered" evidence="1">
    <location>
        <begin position="1"/>
        <end position="50"/>
    </location>
</feature>
<feature type="compositionally biased region" description="Low complexity" evidence="1">
    <location>
        <begin position="385"/>
        <end position="396"/>
    </location>
</feature>
<evidence type="ECO:0008006" key="4">
    <source>
        <dbReference type="Google" id="ProtNLM"/>
    </source>
</evidence>
<dbReference type="OrthoDB" id="2441642at2759"/>
<dbReference type="PANTHER" id="PTHR38406:SF1">
    <property type="entry name" value="TRANSCRIPTIONAL REPRESSOR OPI1"/>
    <property type="match status" value="1"/>
</dbReference>
<proteinExistence type="predicted"/>
<feature type="compositionally biased region" description="Polar residues" evidence="1">
    <location>
        <begin position="166"/>
        <end position="178"/>
    </location>
</feature>
<evidence type="ECO:0000313" key="2">
    <source>
        <dbReference type="EMBL" id="CAF9913688.1"/>
    </source>
</evidence>
<feature type="region of interest" description="Disordered" evidence="1">
    <location>
        <begin position="383"/>
        <end position="413"/>
    </location>
</feature>
<feature type="region of interest" description="Disordered" evidence="1">
    <location>
        <begin position="162"/>
        <end position="248"/>
    </location>
</feature>
<dbReference type="GO" id="GO:0030968">
    <property type="term" value="P:endoplasmic reticulum unfolded protein response"/>
    <property type="evidence" value="ECO:0007669"/>
    <property type="project" value="TreeGrafter"/>
</dbReference>
<reference evidence="2" key="1">
    <citation type="submission" date="2021-03" db="EMBL/GenBank/DDBJ databases">
        <authorList>
            <person name="Tagirdzhanova G."/>
        </authorList>
    </citation>
    <scope>NUCLEOTIDE SEQUENCE</scope>
</reference>
<dbReference type="Pfam" id="PF08618">
    <property type="entry name" value="Opi1"/>
    <property type="match status" value="1"/>
</dbReference>
<protein>
    <recommendedName>
        <fullName evidence="4">Opi1-domain-containing protein</fullName>
    </recommendedName>
</protein>